<gene>
    <name evidence="2" type="ORF">HH304_10525</name>
</gene>
<organism evidence="2 3">
    <name type="scientific">Marinigracilibium pacificum</name>
    <dbReference type="NCBI Taxonomy" id="2729599"/>
    <lineage>
        <taxon>Bacteria</taxon>
        <taxon>Pseudomonadati</taxon>
        <taxon>Bacteroidota</taxon>
        <taxon>Cytophagia</taxon>
        <taxon>Cytophagales</taxon>
        <taxon>Flammeovirgaceae</taxon>
        <taxon>Marinigracilibium</taxon>
    </lineage>
</organism>
<dbReference type="InterPro" id="IPR020018">
    <property type="entry name" value="Motility-assoc_lipoprot_GldH"/>
</dbReference>
<dbReference type="PROSITE" id="PS51257">
    <property type="entry name" value="PROKAR_LIPOPROTEIN"/>
    <property type="match status" value="1"/>
</dbReference>
<evidence type="ECO:0000313" key="3">
    <source>
        <dbReference type="Proteomes" id="UP000559010"/>
    </source>
</evidence>
<reference evidence="2 3" key="1">
    <citation type="submission" date="2020-04" db="EMBL/GenBank/DDBJ databases">
        <title>Flammeovirgaceae bacterium KN852 isolated from deep sea.</title>
        <authorList>
            <person name="Zhang D.-C."/>
        </authorList>
    </citation>
    <scope>NUCLEOTIDE SEQUENCE [LARGE SCALE GENOMIC DNA]</scope>
    <source>
        <strain evidence="2 3">KN852</strain>
    </source>
</reference>
<feature type="signal peptide" evidence="1">
    <location>
        <begin position="1"/>
        <end position="18"/>
    </location>
</feature>
<name>A0A848IZX9_9BACT</name>
<accession>A0A848IZX9</accession>
<keyword evidence="3" id="KW-1185">Reference proteome</keyword>
<dbReference type="Proteomes" id="UP000559010">
    <property type="component" value="Unassembled WGS sequence"/>
</dbReference>
<sequence length="164" mass="19110">MRKSFFIIIPVFLLFLCACDTNRVFEQYNDFDNSTWMRNDPVNFEFNITDAEASYNLYFNIRNTADYPFHNLYLGAEIKNNNGEILIENEALLNKPEEIMIFDRKSGIPIGESSIGDIYTLQAPFKKGFQFPDTGTYKVVITHFMREQELKGIQSTGFRVEKTK</sequence>
<keyword evidence="1" id="KW-0732">Signal</keyword>
<dbReference type="AlphaFoldDB" id="A0A848IZX9"/>
<dbReference type="Pfam" id="PF14109">
    <property type="entry name" value="GldH_lipo"/>
    <property type="match status" value="1"/>
</dbReference>
<comment type="caution">
    <text evidence="2">The sequence shown here is derived from an EMBL/GenBank/DDBJ whole genome shotgun (WGS) entry which is preliminary data.</text>
</comment>
<evidence type="ECO:0000256" key="1">
    <source>
        <dbReference type="SAM" id="SignalP"/>
    </source>
</evidence>
<keyword evidence="2" id="KW-0449">Lipoprotein</keyword>
<dbReference type="NCBIfam" id="TIGR03511">
    <property type="entry name" value="GldH_lipo"/>
    <property type="match status" value="1"/>
</dbReference>
<proteinExistence type="predicted"/>
<dbReference type="EMBL" id="JABBNU010000006">
    <property type="protein sequence ID" value="NMM48835.1"/>
    <property type="molecule type" value="Genomic_DNA"/>
</dbReference>
<dbReference type="RefSeq" id="WP_169681186.1">
    <property type="nucleotide sequence ID" value="NZ_JABBNU010000006.1"/>
</dbReference>
<feature type="chain" id="PRO_5032973544" evidence="1">
    <location>
        <begin position="19"/>
        <end position="164"/>
    </location>
</feature>
<evidence type="ECO:0000313" key="2">
    <source>
        <dbReference type="EMBL" id="NMM48835.1"/>
    </source>
</evidence>
<protein>
    <submittedName>
        <fullName evidence="2">Gliding motility lipoprotein GldH</fullName>
    </submittedName>
</protein>